<feature type="domain" description="Yeast cell wall synthesis Kre9/Knh1-like N-terminal" evidence="5">
    <location>
        <begin position="30"/>
        <end position="111"/>
    </location>
</feature>
<keyword evidence="3" id="KW-1133">Transmembrane helix</keyword>
<evidence type="ECO:0000256" key="1">
    <source>
        <dbReference type="ARBA" id="ARBA00022729"/>
    </source>
</evidence>
<dbReference type="OrthoDB" id="5420143at2759"/>
<dbReference type="EMBL" id="JACAZH010000017">
    <property type="protein sequence ID" value="KAF7348236.1"/>
    <property type="molecule type" value="Genomic_DNA"/>
</dbReference>
<evidence type="ECO:0000313" key="7">
    <source>
        <dbReference type="Proteomes" id="UP000623467"/>
    </source>
</evidence>
<organism evidence="6 7">
    <name type="scientific">Mycena sanguinolenta</name>
    <dbReference type="NCBI Taxonomy" id="230812"/>
    <lineage>
        <taxon>Eukaryota</taxon>
        <taxon>Fungi</taxon>
        <taxon>Dikarya</taxon>
        <taxon>Basidiomycota</taxon>
        <taxon>Agaricomycotina</taxon>
        <taxon>Agaricomycetes</taxon>
        <taxon>Agaricomycetidae</taxon>
        <taxon>Agaricales</taxon>
        <taxon>Marasmiineae</taxon>
        <taxon>Mycenaceae</taxon>
        <taxon>Mycena</taxon>
    </lineage>
</organism>
<gene>
    <name evidence="6" type="ORF">MSAN_01777200</name>
</gene>
<dbReference type="Pfam" id="PF10342">
    <property type="entry name" value="Kre9_KNH"/>
    <property type="match status" value="1"/>
</dbReference>
<evidence type="ECO:0000313" key="6">
    <source>
        <dbReference type="EMBL" id="KAF7348236.1"/>
    </source>
</evidence>
<accession>A0A8H7CU95</accession>
<feature type="compositionally biased region" description="Polar residues" evidence="2">
    <location>
        <begin position="152"/>
        <end position="161"/>
    </location>
</feature>
<keyword evidence="3" id="KW-0812">Transmembrane</keyword>
<evidence type="ECO:0000256" key="4">
    <source>
        <dbReference type="SAM" id="SignalP"/>
    </source>
</evidence>
<feature type="transmembrane region" description="Helical" evidence="3">
    <location>
        <begin position="193"/>
        <end position="215"/>
    </location>
</feature>
<keyword evidence="3" id="KW-0472">Membrane</keyword>
<dbReference type="Proteomes" id="UP000623467">
    <property type="component" value="Unassembled WGS sequence"/>
</dbReference>
<dbReference type="InterPro" id="IPR018466">
    <property type="entry name" value="Kre9/Knh1-like_N"/>
</dbReference>
<dbReference type="AlphaFoldDB" id="A0A8H7CU95"/>
<protein>
    <recommendedName>
        <fullName evidence="5">Yeast cell wall synthesis Kre9/Knh1-like N-terminal domain-containing protein</fullName>
    </recommendedName>
</protein>
<feature type="region of interest" description="Disordered" evidence="2">
    <location>
        <begin position="149"/>
        <end position="182"/>
    </location>
</feature>
<evidence type="ECO:0000259" key="5">
    <source>
        <dbReference type="Pfam" id="PF10342"/>
    </source>
</evidence>
<evidence type="ECO:0000256" key="2">
    <source>
        <dbReference type="SAM" id="MobiDB-lite"/>
    </source>
</evidence>
<keyword evidence="1 4" id="KW-0732">Signal</keyword>
<name>A0A8H7CU95_9AGAR</name>
<feature type="compositionally biased region" description="Low complexity" evidence="2">
    <location>
        <begin position="162"/>
        <end position="182"/>
    </location>
</feature>
<evidence type="ECO:0000256" key="3">
    <source>
        <dbReference type="SAM" id="Phobius"/>
    </source>
</evidence>
<keyword evidence="7" id="KW-1185">Reference proteome</keyword>
<proteinExistence type="predicted"/>
<sequence length="216" mass="21601">MFAMFKIWAILVLAAPFASALDIVSIIGNFVTGGSITMTWTTAASDPTSFSVELFHSTFEDTYAIATNVNTSLLSNTMTIPVVPDSDGFYIQLVNIFDVNTVYSTSKSFAIGAENTTASLTVKESAVPTTATKSSASAGSSSSTAVLISTKPAPSTTSNTGAATDSAPASSPTAPSSSAPSATGTSAALAARAVFGGSFSAALTIALGVVVGALAL</sequence>
<feature type="signal peptide" evidence="4">
    <location>
        <begin position="1"/>
        <end position="20"/>
    </location>
</feature>
<feature type="chain" id="PRO_5034134792" description="Yeast cell wall synthesis Kre9/Knh1-like N-terminal domain-containing protein" evidence="4">
    <location>
        <begin position="21"/>
        <end position="216"/>
    </location>
</feature>
<reference evidence="6" key="1">
    <citation type="submission" date="2020-05" db="EMBL/GenBank/DDBJ databases">
        <title>Mycena genomes resolve the evolution of fungal bioluminescence.</title>
        <authorList>
            <person name="Tsai I.J."/>
        </authorList>
    </citation>
    <scope>NUCLEOTIDE SEQUENCE</scope>
    <source>
        <strain evidence="6">160909Yilan</strain>
    </source>
</reference>
<comment type="caution">
    <text evidence="6">The sequence shown here is derived from an EMBL/GenBank/DDBJ whole genome shotgun (WGS) entry which is preliminary data.</text>
</comment>